<dbReference type="VEuPathDB" id="FungiDB:FUN_000617"/>
<evidence type="ECO:0000313" key="2">
    <source>
        <dbReference type="Proteomes" id="UP000233469"/>
    </source>
</evidence>
<dbReference type="Gene3D" id="3.40.50.300">
    <property type="entry name" value="P-loop containing nucleotide triphosphate hydrolases"/>
    <property type="match status" value="1"/>
</dbReference>
<organism evidence="1 2">
    <name type="scientific">Rhizophagus irregularis</name>
    <dbReference type="NCBI Taxonomy" id="588596"/>
    <lineage>
        <taxon>Eukaryota</taxon>
        <taxon>Fungi</taxon>
        <taxon>Fungi incertae sedis</taxon>
        <taxon>Mucoromycota</taxon>
        <taxon>Glomeromycotina</taxon>
        <taxon>Glomeromycetes</taxon>
        <taxon>Glomerales</taxon>
        <taxon>Glomeraceae</taxon>
        <taxon>Rhizophagus</taxon>
    </lineage>
</organism>
<comment type="caution">
    <text evidence="1">The sequence shown here is derived from an EMBL/GenBank/DDBJ whole genome shotgun (WGS) entry which is preliminary data.</text>
</comment>
<evidence type="ECO:0008006" key="3">
    <source>
        <dbReference type="Google" id="ProtNLM"/>
    </source>
</evidence>
<protein>
    <recommendedName>
        <fullName evidence="3">ATP-dependent DNA helicase RecQ zinc-binding domain-containing protein</fullName>
    </recommendedName>
</protein>
<accession>A0A2N1M1U5</accession>
<dbReference type="EMBL" id="LLXL01007264">
    <property type="protein sequence ID" value="PKK55586.1"/>
    <property type="molecule type" value="Genomic_DNA"/>
</dbReference>
<reference evidence="1 2" key="1">
    <citation type="submission" date="2016-04" db="EMBL/GenBank/DDBJ databases">
        <title>Genome analyses suggest a sexual origin of heterokaryosis in a supposedly ancient asexual fungus.</title>
        <authorList>
            <person name="Ropars J."/>
            <person name="Sedzielewska K."/>
            <person name="Noel J."/>
            <person name="Charron P."/>
            <person name="Farinelli L."/>
            <person name="Marton T."/>
            <person name="Kruger M."/>
            <person name="Pelin A."/>
            <person name="Brachmann A."/>
            <person name="Corradi N."/>
        </authorList>
    </citation>
    <scope>NUCLEOTIDE SEQUENCE [LARGE SCALE GENOMIC DNA]</scope>
    <source>
        <strain evidence="1 2">C2</strain>
    </source>
</reference>
<name>A0A2N1M1U5_9GLOM</name>
<reference evidence="1 2" key="2">
    <citation type="submission" date="2017-10" db="EMBL/GenBank/DDBJ databases">
        <title>Extensive intraspecific genome diversity in a model arbuscular mycorrhizal fungus.</title>
        <authorList>
            <person name="Chen E.C.H."/>
            <person name="Morin E."/>
            <person name="Baudet D."/>
            <person name="Noel J."/>
            <person name="Ndikumana S."/>
            <person name="Charron P."/>
            <person name="St-Onge C."/>
            <person name="Giorgi J."/>
            <person name="Grigoriev I.V."/>
            <person name="Roux C."/>
            <person name="Martin F.M."/>
            <person name="Corradi N."/>
        </authorList>
    </citation>
    <scope>NUCLEOTIDE SEQUENCE [LARGE SCALE GENOMIC DNA]</scope>
    <source>
        <strain evidence="1 2">C2</strain>
    </source>
</reference>
<sequence>MSITNLIQEACHASRDGNTATNVIFYSKKDVRINYSIVAEHRETVSIIEEQRLINKLNRVATKIFEPDEVKLPVCGKCDNCINQIANKPKLLNGKEEIKKLEVVEYLTQERNE</sequence>
<dbReference type="InterPro" id="IPR027417">
    <property type="entry name" value="P-loop_NTPase"/>
</dbReference>
<proteinExistence type="predicted"/>
<gene>
    <name evidence="1" type="ORF">RhiirC2_802008</name>
</gene>
<dbReference type="Proteomes" id="UP000233469">
    <property type="component" value="Unassembled WGS sequence"/>
</dbReference>
<dbReference type="AlphaFoldDB" id="A0A2N1M1U5"/>
<evidence type="ECO:0000313" key="1">
    <source>
        <dbReference type="EMBL" id="PKK55586.1"/>
    </source>
</evidence>